<evidence type="ECO:0000313" key="2">
    <source>
        <dbReference type="EMBL" id="KZS04828.1"/>
    </source>
</evidence>
<dbReference type="AlphaFoldDB" id="A0A164M8C8"/>
<dbReference type="EMBL" id="LRGB01003056">
    <property type="protein sequence ID" value="KZS04828.1"/>
    <property type="molecule type" value="Genomic_DNA"/>
</dbReference>
<accession>A0A164M8C8</accession>
<reference evidence="2 3" key="1">
    <citation type="submission" date="2016-03" db="EMBL/GenBank/DDBJ databases">
        <title>EvidentialGene: Evidence-directed Construction of Genes on Genomes.</title>
        <authorList>
            <person name="Gilbert D.G."/>
            <person name="Choi J.-H."/>
            <person name="Mockaitis K."/>
            <person name="Colbourne J."/>
            <person name="Pfrender M."/>
        </authorList>
    </citation>
    <scope>NUCLEOTIDE SEQUENCE [LARGE SCALE GENOMIC DNA]</scope>
    <source>
        <strain evidence="2 3">Xinb3</strain>
        <tissue evidence="2">Complete organism</tissue>
    </source>
</reference>
<keyword evidence="3" id="KW-1185">Reference proteome</keyword>
<gene>
    <name evidence="2" type="ORF">APZ42_032200</name>
</gene>
<proteinExistence type="predicted"/>
<feature type="region of interest" description="Disordered" evidence="1">
    <location>
        <begin position="25"/>
        <end position="69"/>
    </location>
</feature>
<name>A0A164M8C8_9CRUS</name>
<protein>
    <submittedName>
        <fullName evidence="2">Uncharacterized protein</fullName>
    </submittedName>
</protein>
<comment type="caution">
    <text evidence="2">The sequence shown here is derived from an EMBL/GenBank/DDBJ whole genome shotgun (WGS) entry which is preliminary data.</text>
</comment>
<dbReference type="Proteomes" id="UP000076858">
    <property type="component" value="Unassembled WGS sequence"/>
</dbReference>
<evidence type="ECO:0000313" key="3">
    <source>
        <dbReference type="Proteomes" id="UP000076858"/>
    </source>
</evidence>
<sequence length="69" mass="7971">MANTIVSIRLSHRSNIMLMERACPAFAPPPHQNSVKRKEQETIETKTKQKKKLNREQNEGKCPSLNQVR</sequence>
<organism evidence="2 3">
    <name type="scientific">Daphnia magna</name>
    <dbReference type="NCBI Taxonomy" id="35525"/>
    <lineage>
        <taxon>Eukaryota</taxon>
        <taxon>Metazoa</taxon>
        <taxon>Ecdysozoa</taxon>
        <taxon>Arthropoda</taxon>
        <taxon>Crustacea</taxon>
        <taxon>Branchiopoda</taxon>
        <taxon>Diplostraca</taxon>
        <taxon>Cladocera</taxon>
        <taxon>Anomopoda</taxon>
        <taxon>Daphniidae</taxon>
        <taxon>Daphnia</taxon>
    </lineage>
</organism>
<feature type="compositionally biased region" description="Basic and acidic residues" evidence="1">
    <location>
        <begin position="36"/>
        <end position="47"/>
    </location>
</feature>
<evidence type="ECO:0000256" key="1">
    <source>
        <dbReference type="SAM" id="MobiDB-lite"/>
    </source>
</evidence>